<feature type="transmembrane region" description="Helical" evidence="1">
    <location>
        <begin position="6"/>
        <end position="28"/>
    </location>
</feature>
<dbReference type="InterPro" id="IPR010390">
    <property type="entry name" value="ABC-2_transporter-like"/>
</dbReference>
<dbReference type="EMBL" id="VSSQ01076971">
    <property type="protein sequence ID" value="MPN27180.1"/>
    <property type="molecule type" value="Genomic_DNA"/>
</dbReference>
<keyword evidence="1" id="KW-0472">Membrane</keyword>
<evidence type="ECO:0000256" key="1">
    <source>
        <dbReference type="SAM" id="Phobius"/>
    </source>
</evidence>
<feature type="transmembrane region" description="Helical" evidence="1">
    <location>
        <begin position="97"/>
        <end position="115"/>
    </location>
</feature>
<dbReference type="AlphaFoldDB" id="A0A645GLY5"/>
<gene>
    <name evidence="2" type="ORF">SDC9_174607</name>
</gene>
<protein>
    <recommendedName>
        <fullName evidence="3">ABC-2 type transporter domain-containing protein</fullName>
    </recommendedName>
</protein>
<sequence length="137" mass="15247">MAVTPLWLLSLSGYLLLTMVIIIARAYLVSSMAFWAPAAAEEISSTAIDGTWLLSTFPLSGMPRMIQMPLLTILPEGLMAWFPSLCLLGRPPLGLSPLYPMAYALIISMIAGYFFRKGLNYYVKTGANRYLPYGFRR</sequence>
<reference evidence="2" key="1">
    <citation type="submission" date="2019-08" db="EMBL/GenBank/DDBJ databases">
        <authorList>
            <person name="Kucharzyk K."/>
            <person name="Murdoch R.W."/>
            <person name="Higgins S."/>
            <person name="Loffler F."/>
        </authorList>
    </citation>
    <scope>NUCLEOTIDE SEQUENCE</scope>
</reference>
<proteinExistence type="predicted"/>
<organism evidence="2">
    <name type="scientific">bioreactor metagenome</name>
    <dbReference type="NCBI Taxonomy" id="1076179"/>
    <lineage>
        <taxon>unclassified sequences</taxon>
        <taxon>metagenomes</taxon>
        <taxon>ecological metagenomes</taxon>
    </lineage>
</organism>
<keyword evidence="1" id="KW-0812">Transmembrane</keyword>
<evidence type="ECO:0000313" key="2">
    <source>
        <dbReference type="EMBL" id="MPN27180.1"/>
    </source>
</evidence>
<comment type="caution">
    <text evidence="2">The sequence shown here is derived from an EMBL/GenBank/DDBJ whole genome shotgun (WGS) entry which is preliminary data.</text>
</comment>
<accession>A0A645GLY5</accession>
<dbReference type="Pfam" id="PF06182">
    <property type="entry name" value="ABC2_membrane_6"/>
    <property type="match status" value="1"/>
</dbReference>
<keyword evidence="1" id="KW-1133">Transmembrane helix</keyword>
<evidence type="ECO:0008006" key="3">
    <source>
        <dbReference type="Google" id="ProtNLM"/>
    </source>
</evidence>
<name>A0A645GLY5_9ZZZZ</name>